<keyword evidence="2" id="KW-1185">Reference proteome</keyword>
<proteinExistence type="predicted"/>
<evidence type="ECO:0000313" key="2">
    <source>
        <dbReference type="Proteomes" id="UP000218811"/>
    </source>
</evidence>
<reference evidence="1 2" key="1">
    <citation type="journal article" date="2012" name="Science">
        <title>The Paleozoic origin of enzymatic lignin decomposition reconstructed from 31 fungal genomes.</title>
        <authorList>
            <person name="Floudas D."/>
            <person name="Binder M."/>
            <person name="Riley R."/>
            <person name="Barry K."/>
            <person name="Blanchette R.A."/>
            <person name="Henrissat B."/>
            <person name="Martinez A.T."/>
            <person name="Otillar R."/>
            <person name="Spatafora J.W."/>
            <person name="Yadav J.S."/>
            <person name="Aerts A."/>
            <person name="Benoit I."/>
            <person name="Boyd A."/>
            <person name="Carlson A."/>
            <person name="Copeland A."/>
            <person name="Coutinho P.M."/>
            <person name="de Vries R.P."/>
            <person name="Ferreira P."/>
            <person name="Findley K."/>
            <person name="Foster B."/>
            <person name="Gaskell J."/>
            <person name="Glotzer D."/>
            <person name="Gorecki P."/>
            <person name="Heitman J."/>
            <person name="Hesse C."/>
            <person name="Hori C."/>
            <person name="Igarashi K."/>
            <person name="Jurgens J.A."/>
            <person name="Kallen N."/>
            <person name="Kersten P."/>
            <person name="Kohler A."/>
            <person name="Kuees U."/>
            <person name="Kumar T.K.A."/>
            <person name="Kuo A."/>
            <person name="LaButti K."/>
            <person name="Larrondo L.F."/>
            <person name="Lindquist E."/>
            <person name="Ling A."/>
            <person name="Lombard V."/>
            <person name="Lucas S."/>
            <person name="Lundell T."/>
            <person name="Martin R."/>
            <person name="McLaughlin D.J."/>
            <person name="Morgenstern I."/>
            <person name="Morin E."/>
            <person name="Murat C."/>
            <person name="Nagy L.G."/>
            <person name="Nolan M."/>
            <person name="Ohm R.A."/>
            <person name="Patyshakuliyeva A."/>
            <person name="Rokas A."/>
            <person name="Ruiz-Duenas F.J."/>
            <person name="Sabat G."/>
            <person name="Salamov A."/>
            <person name="Samejima M."/>
            <person name="Schmutz J."/>
            <person name="Slot J.C."/>
            <person name="St John F."/>
            <person name="Stenlid J."/>
            <person name="Sun H."/>
            <person name="Sun S."/>
            <person name="Syed K."/>
            <person name="Tsang A."/>
            <person name="Wiebenga A."/>
            <person name="Young D."/>
            <person name="Pisabarro A."/>
            <person name="Eastwood D.C."/>
            <person name="Martin F."/>
            <person name="Cullen D."/>
            <person name="Grigoriev I.V."/>
            <person name="Hibbett D.S."/>
        </authorList>
    </citation>
    <scope>NUCLEOTIDE SEQUENCE [LARGE SCALE GENOMIC DNA]</scope>
    <source>
        <strain evidence="1 2">MD-104</strain>
    </source>
</reference>
<dbReference type="STRING" id="742152.A0A2H3JLP9"/>
<dbReference type="Proteomes" id="UP000218811">
    <property type="component" value="Unassembled WGS sequence"/>
</dbReference>
<organism evidence="1 2">
    <name type="scientific">Wolfiporia cocos (strain MD-104)</name>
    <name type="common">Brown rot fungus</name>
    <dbReference type="NCBI Taxonomy" id="742152"/>
    <lineage>
        <taxon>Eukaryota</taxon>
        <taxon>Fungi</taxon>
        <taxon>Dikarya</taxon>
        <taxon>Basidiomycota</taxon>
        <taxon>Agaricomycotina</taxon>
        <taxon>Agaricomycetes</taxon>
        <taxon>Polyporales</taxon>
        <taxon>Phaeolaceae</taxon>
        <taxon>Wolfiporia</taxon>
    </lineage>
</organism>
<dbReference type="SUPFAM" id="SSF51197">
    <property type="entry name" value="Clavaminate synthase-like"/>
    <property type="match status" value="1"/>
</dbReference>
<sequence>MVQFPYVLKSLFYLVLRHVTKKQHPSAVRPLLPEIEASARFNYFDVLHPILRLLALGMELSEDTFVKHHDYGAAGETYVRFTKYHPRSQEDEEKTNVWLKVTQIINIGDTMEFLSADSTKQRFIALYNRPRTNVDAPG</sequence>
<evidence type="ECO:0000313" key="1">
    <source>
        <dbReference type="EMBL" id="PCH36927.1"/>
    </source>
</evidence>
<name>A0A2H3JLP9_WOLCO</name>
<dbReference type="AlphaFoldDB" id="A0A2H3JLP9"/>
<gene>
    <name evidence="1" type="ORF">WOLCODRAFT_157616</name>
</gene>
<protein>
    <submittedName>
        <fullName evidence="1">Uncharacterized protein</fullName>
    </submittedName>
</protein>
<dbReference type="InterPro" id="IPR027443">
    <property type="entry name" value="IPNS-like_sf"/>
</dbReference>
<dbReference type="Gene3D" id="2.60.120.330">
    <property type="entry name" value="B-lactam Antibiotic, Isopenicillin N Synthase, Chain"/>
    <property type="match status" value="1"/>
</dbReference>
<dbReference type="EMBL" id="KB467898">
    <property type="protein sequence ID" value="PCH36927.1"/>
    <property type="molecule type" value="Genomic_DNA"/>
</dbReference>
<accession>A0A2H3JLP9</accession>
<dbReference type="OrthoDB" id="406156at2759"/>